<dbReference type="InterPro" id="IPR051706">
    <property type="entry name" value="Glycosyltransferase_domain"/>
</dbReference>
<keyword evidence="1" id="KW-0808">Transferase</keyword>
<dbReference type="InterPro" id="IPR029044">
    <property type="entry name" value="Nucleotide-diphossugar_trans"/>
</dbReference>
<protein>
    <submittedName>
        <fullName evidence="3">Uncharacterized protein</fullName>
    </submittedName>
</protein>
<dbReference type="Gene3D" id="3.90.550.20">
    <property type="match status" value="1"/>
</dbReference>
<name>A0A078A2X2_STYLE</name>
<dbReference type="PANTHER" id="PTHR32385:SF15">
    <property type="entry name" value="INOSITOL PHOSPHOCERAMIDE MANNOSYLTRANSFERASE 1"/>
    <property type="match status" value="1"/>
</dbReference>
<sequence length="399" mass="46082">MLDLLAIYIVLAGLAIKNKTSLQHENKINNPQIRSISGDFLDYENLLHSLNYNNICLRGGSTMLSSLFLNQFLEENGVDDDYVRNTDWSYQKDAFLRAKDLNEIKIPKVIQYVWFTNPLKEKELLDYAGGMSDIETTVATMNQHGFSYNLWVNGEAKLTKTRQYAQKIGITIREIDELRGDDILSNQAIDIVQEYIAAKRFAEASDLARLVIVHRFGGVYLDGDNVVFQYDPLLNNLDFFFFAHPYAGGSYNIENAMIASAPNNYILHNMLLDILDRKLNKKKVFQSECLNRSFLIAFYNTGPIRLTISYNKALKEGYLDSKSYIVFHEWLYKDDCLEGRQEYQRCFSLDRNTPLPNDKNYQIKFITRHFPTGAWSDPSPDRQSYGRLPDSQLNELLET</sequence>
<evidence type="ECO:0000256" key="2">
    <source>
        <dbReference type="SAM" id="SignalP"/>
    </source>
</evidence>
<organism evidence="3 4">
    <name type="scientific">Stylonychia lemnae</name>
    <name type="common">Ciliate</name>
    <dbReference type="NCBI Taxonomy" id="5949"/>
    <lineage>
        <taxon>Eukaryota</taxon>
        <taxon>Sar</taxon>
        <taxon>Alveolata</taxon>
        <taxon>Ciliophora</taxon>
        <taxon>Intramacronucleata</taxon>
        <taxon>Spirotrichea</taxon>
        <taxon>Stichotrichia</taxon>
        <taxon>Sporadotrichida</taxon>
        <taxon>Oxytrichidae</taxon>
        <taxon>Stylonychinae</taxon>
        <taxon>Stylonychia</taxon>
    </lineage>
</organism>
<dbReference type="OrthoDB" id="409543at2759"/>
<dbReference type="InParanoid" id="A0A078A2X2"/>
<dbReference type="GO" id="GO:0000030">
    <property type="term" value="F:mannosyltransferase activity"/>
    <property type="evidence" value="ECO:0007669"/>
    <property type="project" value="TreeGrafter"/>
</dbReference>
<dbReference type="SUPFAM" id="SSF53448">
    <property type="entry name" value="Nucleotide-diphospho-sugar transferases"/>
    <property type="match status" value="1"/>
</dbReference>
<evidence type="ECO:0000313" key="4">
    <source>
        <dbReference type="Proteomes" id="UP000039865"/>
    </source>
</evidence>
<dbReference type="InterPro" id="IPR007577">
    <property type="entry name" value="GlycoTrfase_DXD_sugar-bd_CS"/>
</dbReference>
<feature type="signal peptide" evidence="2">
    <location>
        <begin position="1"/>
        <end position="15"/>
    </location>
</feature>
<accession>A0A078A2X2</accession>
<keyword evidence="2" id="KW-0732">Signal</keyword>
<dbReference type="Pfam" id="PF04488">
    <property type="entry name" value="Gly_transf_sug"/>
    <property type="match status" value="1"/>
</dbReference>
<gene>
    <name evidence="3" type="primary">Contig12034.g12871</name>
    <name evidence="3" type="ORF">STYLEM_4828</name>
</gene>
<keyword evidence="4" id="KW-1185">Reference proteome</keyword>
<proteinExistence type="predicted"/>
<dbReference type="Proteomes" id="UP000039865">
    <property type="component" value="Unassembled WGS sequence"/>
</dbReference>
<dbReference type="GO" id="GO:0051999">
    <property type="term" value="P:mannosyl-inositol phosphorylceramide biosynthetic process"/>
    <property type="evidence" value="ECO:0007669"/>
    <property type="project" value="TreeGrafter"/>
</dbReference>
<feature type="chain" id="PRO_5012768413" evidence="2">
    <location>
        <begin position="16"/>
        <end position="399"/>
    </location>
</feature>
<dbReference type="PANTHER" id="PTHR32385">
    <property type="entry name" value="MANNOSYL PHOSPHORYLINOSITOL CERAMIDE SYNTHASE"/>
    <property type="match status" value="1"/>
</dbReference>
<dbReference type="AlphaFoldDB" id="A0A078A2X2"/>
<reference evidence="3 4" key="1">
    <citation type="submission" date="2014-06" db="EMBL/GenBank/DDBJ databases">
        <authorList>
            <person name="Swart Estienne"/>
        </authorList>
    </citation>
    <scope>NUCLEOTIDE SEQUENCE [LARGE SCALE GENOMIC DNA]</scope>
    <source>
        <strain evidence="3 4">130c</strain>
    </source>
</reference>
<evidence type="ECO:0000313" key="3">
    <source>
        <dbReference type="EMBL" id="CDW75833.1"/>
    </source>
</evidence>
<dbReference type="GO" id="GO:0016020">
    <property type="term" value="C:membrane"/>
    <property type="evidence" value="ECO:0007669"/>
    <property type="project" value="GOC"/>
</dbReference>
<dbReference type="EMBL" id="CCKQ01004680">
    <property type="protein sequence ID" value="CDW75833.1"/>
    <property type="molecule type" value="Genomic_DNA"/>
</dbReference>
<evidence type="ECO:0000256" key="1">
    <source>
        <dbReference type="ARBA" id="ARBA00022679"/>
    </source>
</evidence>